<proteinExistence type="predicted"/>
<evidence type="ECO:0000256" key="1">
    <source>
        <dbReference type="SAM" id="MobiDB-lite"/>
    </source>
</evidence>
<organism evidence="3 4">
    <name type="scientific">Paenibacillus mangrovi</name>
    <dbReference type="NCBI Taxonomy" id="2931978"/>
    <lineage>
        <taxon>Bacteria</taxon>
        <taxon>Bacillati</taxon>
        <taxon>Bacillota</taxon>
        <taxon>Bacilli</taxon>
        <taxon>Bacillales</taxon>
        <taxon>Paenibacillaceae</taxon>
        <taxon>Paenibacillus</taxon>
    </lineage>
</organism>
<dbReference type="InterPro" id="IPR039076">
    <property type="entry name" value="DivIC"/>
</dbReference>
<feature type="compositionally biased region" description="Basic and acidic residues" evidence="1">
    <location>
        <begin position="1"/>
        <end position="13"/>
    </location>
</feature>
<dbReference type="Pfam" id="PF04977">
    <property type="entry name" value="DivIC"/>
    <property type="match status" value="1"/>
</dbReference>
<dbReference type="AlphaFoldDB" id="A0A9X1WUZ3"/>
<sequence>MGKYAAKEQERTQARTTQDSKTVQNAGARRRLMIWLTFMVVFMGWAGYTLISQHSQIADKSTELDKKKSEQQMTNQTQDQLKTEVKRLNDPEYIGQLARKNYGMYLPGETPIHTEETNP</sequence>
<evidence type="ECO:0000313" key="3">
    <source>
        <dbReference type="EMBL" id="MCJ8015066.1"/>
    </source>
</evidence>
<accession>A0A9X1WUZ3</accession>
<reference evidence="3" key="1">
    <citation type="submission" date="2022-04" db="EMBL/GenBank/DDBJ databases">
        <title>Paenibacillus mangrovi sp. nov., a novel endophytic bacterium isolated from bark of Kandelia candel.</title>
        <authorList>
            <person name="Tuo L."/>
        </authorList>
    </citation>
    <scope>NUCLEOTIDE SEQUENCE</scope>
    <source>
        <strain evidence="3">KQZ6P-2</strain>
    </source>
</reference>
<feature type="compositionally biased region" description="Polar residues" evidence="1">
    <location>
        <begin position="14"/>
        <end position="24"/>
    </location>
</feature>
<comment type="caution">
    <text evidence="3">The sequence shown here is derived from an EMBL/GenBank/DDBJ whole genome shotgun (WGS) entry which is preliminary data.</text>
</comment>
<dbReference type="PANTHER" id="PTHR40027:SF1">
    <property type="entry name" value="CELL DIVISION PROTEIN DIVIC"/>
    <property type="match status" value="1"/>
</dbReference>
<gene>
    <name evidence="3" type="ORF">MUG84_25625</name>
</gene>
<keyword evidence="2" id="KW-1133">Transmembrane helix</keyword>
<dbReference type="RefSeq" id="WP_244730910.1">
    <property type="nucleotide sequence ID" value="NZ_JALIRP010000018.1"/>
</dbReference>
<dbReference type="Proteomes" id="UP001139347">
    <property type="component" value="Unassembled WGS sequence"/>
</dbReference>
<keyword evidence="2" id="KW-0812">Transmembrane</keyword>
<dbReference type="EMBL" id="JALIRP010000018">
    <property type="protein sequence ID" value="MCJ8015066.1"/>
    <property type="molecule type" value="Genomic_DNA"/>
</dbReference>
<name>A0A9X1WUZ3_9BACL</name>
<feature type="region of interest" description="Disordered" evidence="1">
    <location>
        <begin position="1"/>
        <end position="24"/>
    </location>
</feature>
<dbReference type="GO" id="GO:0051301">
    <property type="term" value="P:cell division"/>
    <property type="evidence" value="ECO:0007669"/>
    <property type="project" value="InterPro"/>
</dbReference>
<dbReference type="PANTHER" id="PTHR40027">
    <property type="entry name" value="CELL DIVISION PROTEIN DIVIC"/>
    <property type="match status" value="1"/>
</dbReference>
<feature type="transmembrane region" description="Helical" evidence="2">
    <location>
        <begin position="32"/>
        <end position="51"/>
    </location>
</feature>
<feature type="region of interest" description="Disordered" evidence="1">
    <location>
        <begin position="57"/>
        <end position="89"/>
    </location>
</feature>
<keyword evidence="2" id="KW-0472">Membrane</keyword>
<protein>
    <submittedName>
        <fullName evidence="3">Septum formation initiator family protein</fullName>
    </submittedName>
</protein>
<evidence type="ECO:0000313" key="4">
    <source>
        <dbReference type="Proteomes" id="UP001139347"/>
    </source>
</evidence>
<dbReference type="InterPro" id="IPR007060">
    <property type="entry name" value="FtsL/DivIC"/>
</dbReference>
<keyword evidence="4" id="KW-1185">Reference proteome</keyword>
<evidence type="ECO:0000256" key="2">
    <source>
        <dbReference type="SAM" id="Phobius"/>
    </source>
</evidence>
<feature type="compositionally biased region" description="Basic and acidic residues" evidence="1">
    <location>
        <begin position="60"/>
        <end position="70"/>
    </location>
</feature>
<feature type="compositionally biased region" description="Polar residues" evidence="1">
    <location>
        <begin position="71"/>
        <end position="80"/>
    </location>
</feature>